<proteinExistence type="predicted"/>
<dbReference type="GO" id="GO:0016491">
    <property type="term" value="F:oxidoreductase activity"/>
    <property type="evidence" value="ECO:0007669"/>
    <property type="project" value="InterPro"/>
</dbReference>
<evidence type="ECO:0000259" key="1">
    <source>
        <dbReference type="PROSITE" id="PS51352"/>
    </source>
</evidence>
<evidence type="ECO:0000313" key="3">
    <source>
        <dbReference type="Proteomes" id="UP000559010"/>
    </source>
</evidence>
<comment type="caution">
    <text evidence="2">The sequence shown here is derived from an EMBL/GenBank/DDBJ whole genome shotgun (WGS) entry which is preliminary data.</text>
</comment>
<keyword evidence="3" id="KW-1185">Reference proteome</keyword>
<dbReference type="PANTHER" id="PTHR42852:SF13">
    <property type="entry name" value="PROTEIN DIPZ"/>
    <property type="match status" value="1"/>
</dbReference>
<sequence length="192" mass="22109">MDGKIIKLLKAIKNNFFILLITIIFLVPPLRLSVTSFLQSIMLKIPFFEASVNENDTNKSIKSSISVLDEANKKITHDFEDYDFTFINFWASWCPPCIAEMPSIQKLYNQTKENKNIKFLMISSDSDFSKAKNLKIKKEFTFPIYSLAFGLPEQLNHSSIPYTVIIDKSGTIIYEKEGMANYNSDKIIELLR</sequence>
<reference evidence="2 3" key="1">
    <citation type="submission" date="2020-04" db="EMBL/GenBank/DDBJ databases">
        <title>Flammeovirgaceae bacterium KN852 isolated from deep sea.</title>
        <authorList>
            <person name="Zhang D.-C."/>
        </authorList>
    </citation>
    <scope>NUCLEOTIDE SEQUENCE [LARGE SCALE GENOMIC DNA]</scope>
    <source>
        <strain evidence="2 3">KN852</strain>
    </source>
</reference>
<evidence type="ECO:0000313" key="2">
    <source>
        <dbReference type="EMBL" id="NMM50051.1"/>
    </source>
</evidence>
<dbReference type="InterPro" id="IPR013766">
    <property type="entry name" value="Thioredoxin_domain"/>
</dbReference>
<feature type="domain" description="Thioredoxin" evidence="1">
    <location>
        <begin position="39"/>
        <end position="192"/>
    </location>
</feature>
<accession>A0A848J2U6</accession>
<dbReference type="Gene3D" id="3.40.30.10">
    <property type="entry name" value="Glutaredoxin"/>
    <property type="match status" value="1"/>
</dbReference>
<dbReference type="PROSITE" id="PS51352">
    <property type="entry name" value="THIOREDOXIN_2"/>
    <property type="match status" value="1"/>
</dbReference>
<dbReference type="Proteomes" id="UP000559010">
    <property type="component" value="Unassembled WGS sequence"/>
</dbReference>
<dbReference type="InterPro" id="IPR036249">
    <property type="entry name" value="Thioredoxin-like_sf"/>
</dbReference>
<dbReference type="Pfam" id="PF08534">
    <property type="entry name" value="Redoxin"/>
    <property type="match status" value="1"/>
</dbReference>
<dbReference type="InterPro" id="IPR050553">
    <property type="entry name" value="Thioredoxin_ResA/DsbE_sf"/>
</dbReference>
<organism evidence="2 3">
    <name type="scientific">Marinigracilibium pacificum</name>
    <dbReference type="NCBI Taxonomy" id="2729599"/>
    <lineage>
        <taxon>Bacteria</taxon>
        <taxon>Pseudomonadati</taxon>
        <taxon>Bacteroidota</taxon>
        <taxon>Cytophagia</taxon>
        <taxon>Cytophagales</taxon>
        <taxon>Flammeovirgaceae</taxon>
        <taxon>Marinigracilibium</taxon>
    </lineage>
</organism>
<dbReference type="InterPro" id="IPR013740">
    <property type="entry name" value="Redoxin"/>
</dbReference>
<name>A0A848J2U6_9BACT</name>
<gene>
    <name evidence="2" type="ORF">HH304_16710</name>
</gene>
<dbReference type="AlphaFoldDB" id="A0A848J2U6"/>
<protein>
    <submittedName>
        <fullName evidence="2">TlpA family protein disulfide reductase</fullName>
    </submittedName>
</protein>
<dbReference type="PANTHER" id="PTHR42852">
    <property type="entry name" value="THIOL:DISULFIDE INTERCHANGE PROTEIN DSBE"/>
    <property type="match status" value="1"/>
</dbReference>
<dbReference type="EMBL" id="JABBNU010000010">
    <property type="protein sequence ID" value="NMM50051.1"/>
    <property type="molecule type" value="Genomic_DNA"/>
</dbReference>
<dbReference type="SUPFAM" id="SSF52833">
    <property type="entry name" value="Thioredoxin-like"/>
    <property type="match status" value="1"/>
</dbReference>
<dbReference type="CDD" id="cd02966">
    <property type="entry name" value="TlpA_like_family"/>
    <property type="match status" value="1"/>
</dbReference>